<dbReference type="PANTHER" id="PTHR12458">
    <property type="entry name" value="ORF PROTEIN"/>
    <property type="match status" value="1"/>
</dbReference>
<dbReference type="InterPro" id="IPR007714">
    <property type="entry name" value="CFA20_dom"/>
</dbReference>
<evidence type="ECO:0000259" key="1">
    <source>
        <dbReference type="Pfam" id="PF05018"/>
    </source>
</evidence>
<feature type="domain" description="CFA20" evidence="1">
    <location>
        <begin position="1"/>
        <end position="172"/>
    </location>
</feature>
<accession>F6S4L9</accession>
<dbReference type="GeneTree" id="ENSGT00390000005497"/>
<reference evidence="2" key="3">
    <citation type="submission" date="2025-09" db="UniProtKB">
        <authorList>
            <consortium name="Ensembl"/>
        </authorList>
    </citation>
    <scope>IDENTIFICATION</scope>
</reference>
<reference evidence="3" key="1">
    <citation type="journal article" date="2002" name="Science">
        <title>The draft genome of Ciona intestinalis: insights into chordate and vertebrate origins.</title>
        <authorList>
            <person name="Dehal P."/>
            <person name="Satou Y."/>
            <person name="Campbell R.K."/>
            <person name="Chapman J."/>
            <person name="Degnan B."/>
            <person name="De Tomaso A."/>
            <person name="Davidson B."/>
            <person name="Di Gregorio A."/>
            <person name="Gelpke M."/>
            <person name="Goodstein D.M."/>
            <person name="Harafuji N."/>
            <person name="Hastings K.E."/>
            <person name="Ho I."/>
            <person name="Hotta K."/>
            <person name="Huang W."/>
            <person name="Kawashima T."/>
            <person name="Lemaire P."/>
            <person name="Martinez D."/>
            <person name="Meinertzhagen I.A."/>
            <person name="Necula S."/>
            <person name="Nonaka M."/>
            <person name="Putnam N."/>
            <person name="Rash S."/>
            <person name="Saiga H."/>
            <person name="Satake M."/>
            <person name="Terry A."/>
            <person name="Yamada L."/>
            <person name="Wang H.G."/>
            <person name="Awazu S."/>
            <person name="Azumi K."/>
            <person name="Boore J."/>
            <person name="Branno M."/>
            <person name="Chin-Bow S."/>
            <person name="DeSantis R."/>
            <person name="Doyle S."/>
            <person name="Francino P."/>
            <person name="Keys D.N."/>
            <person name="Haga S."/>
            <person name="Hayashi H."/>
            <person name="Hino K."/>
            <person name="Imai K.S."/>
            <person name="Inaba K."/>
            <person name="Kano S."/>
            <person name="Kobayashi K."/>
            <person name="Kobayashi M."/>
            <person name="Lee B.I."/>
            <person name="Makabe K.W."/>
            <person name="Manohar C."/>
            <person name="Matassi G."/>
            <person name="Medina M."/>
            <person name="Mochizuki Y."/>
            <person name="Mount S."/>
            <person name="Morishita T."/>
            <person name="Miura S."/>
            <person name="Nakayama A."/>
            <person name="Nishizaka S."/>
            <person name="Nomoto H."/>
            <person name="Ohta F."/>
            <person name="Oishi K."/>
            <person name="Rigoutsos I."/>
            <person name="Sano M."/>
            <person name="Sasaki A."/>
            <person name="Sasakura Y."/>
            <person name="Shoguchi E."/>
            <person name="Shin-i T."/>
            <person name="Spagnuolo A."/>
            <person name="Stainier D."/>
            <person name="Suzuki M.M."/>
            <person name="Tassy O."/>
            <person name="Takatori N."/>
            <person name="Tokuoka M."/>
            <person name="Yagi K."/>
            <person name="Yoshizaki F."/>
            <person name="Wada S."/>
            <person name="Zhang C."/>
            <person name="Hyatt P.D."/>
            <person name="Larimer F."/>
            <person name="Detter C."/>
            <person name="Doggett N."/>
            <person name="Glavina T."/>
            <person name="Hawkins T."/>
            <person name="Richardson P."/>
            <person name="Lucas S."/>
            <person name="Kohara Y."/>
            <person name="Levine M."/>
            <person name="Satoh N."/>
            <person name="Rokhsar D.S."/>
        </authorList>
    </citation>
    <scope>NUCLEOTIDE SEQUENCE [LARGE SCALE GENOMIC DNA]</scope>
</reference>
<dbReference type="HOGENOM" id="CLU_073504_0_0_1"/>
<evidence type="ECO:0000313" key="2">
    <source>
        <dbReference type="Ensembl" id="ENSCINP00000028433.2"/>
    </source>
</evidence>
<evidence type="ECO:0000313" key="3">
    <source>
        <dbReference type="Proteomes" id="UP000008144"/>
    </source>
</evidence>
<protein>
    <recommendedName>
        <fullName evidence="1">CFA20 domain-containing protein</fullName>
    </recommendedName>
</protein>
<dbReference type="Pfam" id="PF05018">
    <property type="entry name" value="CFA20_dom"/>
    <property type="match status" value="1"/>
</dbReference>
<dbReference type="InterPro" id="IPR040441">
    <property type="entry name" value="CFA20/CFAP20DC"/>
</dbReference>
<proteinExistence type="predicted"/>
<reference evidence="2" key="2">
    <citation type="submission" date="2025-08" db="UniProtKB">
        <authorList>
            <consortium name="Ensembl"/>
        </authorList>
    </citation>
    <scope>IDENTIFICATION</scope>
</reference>
<name>F6S4L9_CIOIN</name>
<dbReference type="OMA" id="HIHCKNE"/>
<sequence length="261" mass="29638">MFKNEFQGGPTVDVFCASGKDPLNKYKNPAVKRDYVKEVKGFVYAVEGTTTTARLKFPLAGQKQTSLGLTQRYLISQVWVPPSKDFGVELTMTDCGNNKRRFVMSSSVKDVSMTPLHAKLPLSMIKRETWMNLCLDLESIVSDIFPNQTFKSLEEFTLQGNYKLRRVFTMKQRPHENIDIIDNNDYKFTPTESIPTAFQFASTLEYITMVISVPRIKSHLTLMRGDGRETSGYWSSSSEDVAASKRSMREQPTHIAFGTKV</sequence>
<dbReference type="AlphaFoldDB" id="F6S4L9"/>
<dbReference type="InParanoid" id="F6S4L9"/>
<dbReference type="Ensembl" id="ENSCINT00000028679.2">
    <property type="protein sequence ID" value="ENSCINP00000028433.2"/>
    <property type="gene ID" value="ENSCING00000016400.2"/>
</dbReference>
<dbReference type="STRING" id="7719.ENSCINP00000028433"/>
<organism evidence="2 3">
    <name type="scientific">Ciona intestinalis</name>
    <name type="common">Transparent sea squirt</name>
    <name type="synonym">Ascidia intestinalis</name>
    <dbReference type="NCBI Taxonomy" id="7719"/>
    <lineage>
        <taxon>Eukaryota</taxon>
        <taxon>Metazoa</taxon>
        <taxon>Chordata</taxon>
        <taxon>Tunicata</taxon>
        <taxon>Ascidiacea</taxon>
        <taxon>Phlebobranchia</taxon>
        <taxon>Cionidae</taxon>
        <taxon>Ciona</taxon>
    </lineage>
</organism>
<keyword evidence="3" id="KW-1185">Reference proteome</keyword>
<dbReference type="Proteomes" id="UP000008144">
    <property type="component" value="Unassembled WGS sequence"/>
</dbReference>